<dbReference type="InterPro" id="IPR029044">
    <property type="entry name" value="Nucleotide-diphossugar_trans"/>
</dbReference>
<evidence type="ECO:0000256" key="9">
    <source>
        <dbReference type="ARBA" id="ARBA00023180"/>
    </source>
</evidence>
<evidence type="ECO:0000256" key="10">
    <source>
        <dbReference type="SAM" id="Phobius"/>
    </source>
</evidence>
<protein>
    <submittedName>
        <fullName evidence="11">Similar to Saccharomyces cerevisiae YIL014W MNT3 Alpha-1,3-mannosyltransferase</fullName>
    </submittedName>
</protein>
<comment type="similarity">
    <text evidence="2">Belongs to the MNN1/MNT family.</text>
</comment>
<dbReference type="OrthoDB" id="430354at2759"/>
<organism evidence="11 12">
    <name type="scientific">Maudiozyma barnettii</name>
    <dbReference type="NCBI Taxonomy" id="61262"/>
    <lineage>
        <taxon>Eukaryota</taxon>
        <taxon>Fungi</taxon>
        <taxon>Dikarya</taxon>
        <taxon>Ascomycota</taxon>
        <taxon>Saccharomycotina</taxon>
        <taxon>Saccharomycetes</taxon>
        <taxon>Saccharomycetales</taxon>
        <taxon>Saccharomycetaceae</taxon>
        <taxon>Maudiozyma</taxon>
    </lineage>
</organism>
<name>A0A8H2VK50_9SACH</name>
<dbReference type="Proteomes" id="UP000644660">
    <property type="component" value="Unassembled WGS sequence"/>
</dbReference>
<dbReference type="PANTHER" id="PTHR31392">
    <property type="entry name" value="ALPHA-1,3-MANNOSYLTRANSFERASE MNN1-RELATED"/>
    <property type="match status" value="1"/>
</dbReference>
<keyword evidence="5 10" id="KW-0812">Transmembrane</keyword>
<evidence type="ECO:0000256" key="4">
    <source>
        <dbReference type="ARBA" id="ARBA00022679"/>
    </source>
</evidence>
<gene>
    <name evidence="11" type="ORF">KABA2_13S04796</name>
</gene>
<keyword evidence="4 11" id="KW-0808">Transferase</keyword>
<keyword evidence="9" id="KW-0325">Glycoprotein</keyword>
<evidence type="ECO:0000256" key="2">
    <source>
        <dbReference type="ARBA" id="ARBA00009105"/>
    </source>
</evidence>
<keyword evidence="3 11" id="KW-0328">Glycosyltransferase</keyword>
<evidence type="ECO:0000256" key="8">
    <source>
        <dbReference type="ARBA" id="ARBA00023136"/>
    </source>
</evidence>
<dbReference type="SUPFAM" id="SSF53448">
    <property type="entry name" value="Nucleotide-diphospho-sugar transferases"/>
    <property type="match status" value="1"/>
</dbReference>
<dbReference type="GO" id="GO:0005794">
    <property type="term" value="C:Golgi apparatus"/>
    <property type="evidence" value="ECO:0007669"/>
    <property type="project" value="TreeGrafter"/>
</dbReference>
<evidence type="ECO:0000313" key="11">
    <source>
        <dbReference type="EMBL" id="CAB4257179.1"/>
    </source>
</evidence>
<keyword evidence="6" id="KW-0735">Signal-anchor</keyword>
<proteinExistence type="inferred from homology"/>
<keyword evidence="8 10" id="KW-0472">Membrane</keyword>
<keyword evidence="12" id="KW-1185">Reference proteome</keyword>
<evidence type="ECO:0000256" key="7">
    <source>
        <dbReference type="ARBA" id="ARBA00022989"/>
    </source>
</evidence>
<dbReference type="InterPro" id="IPR022751">
    <property type="entry name" value="Alpha_mannosyltransferase"/>
</dbReference>
<dbReference type="GO" id="GO:0000033">
    <property type="term" value="F:alpha-1,3-mannosyltransferase activity"/>
    <property type="evidence" value="ECO:0007669"/>
    <property type="project" value="TreeGrafter"/>
</dbReference>
<dbReference type="EMBL" id="CAEFZW010000013">
    <property type="protein sequence ID" value="CAB4257179.1"/>
    <property type="molecule type" value="Genomic_DNA"/>
</dbReference>
<evidence type="ECO:0000256" key="3">
    <source>
        <dbReference type="ARBA" id="ARBA00022676"/>
    </source>
</evidence>
<dbReference type="AlphaFoldDB" id="A0A8H2VK50"/>
<feature type="transmembrane region" description="Helical" evidence="10">
    <location>
        <begin position="12"/>
        <end position="29"/>
    </location>
</feature>
<evidence type="ECO:0000313" key="12">
    <source>
        <dbReference type="Proteomes" id="UP000644660"/>
    </source>
</evidence>
<dbReference type="GO" id="GO:0006493">
    <property type="term" value="P:protein O-linked glycosylation"/>
    <property type="evidence" value="ECO:0007669"/>
    <property type="project" value="TreeGrafter"/>
</dbReference>
<dbReference type="GeneID" id="64860290"/>
<dbReference type="RefSeq" id="XP_041409023.1">
    <property type="nucleotide sequence ID" value="XM_041553089.1"/>
</dbReference>
<evidence type="ECO:0000256" key="1">
    <source>
        <dbReference type="ARBA" id="ARBA00004606"/>
    </source>
</evidence>
<sequence>MFRLRLKRLLNLRFLLLFLIFYAIYHVSISRNKTVQGTRIAINGTESLLKNYRDSTLHSPFKIIYERRNEILKTDIWTSIKRIVSLGDFGPSIFKAEDRLIMNWKAQNSRSDRVKKCQIIISSMYFKQPQWSNRDTLKFYANDGLDNSLIGLLGERMRTYDYCFFKGNLSLTEVFDSSIFKDKGIDAWDYQSRMFPFLDKDFKKESKYMWPDVLDLTTGLKVNKMNDMESKFFDITPLEFNVNFWVNWLKQSEGKGIVSTMAPSDIATFSRQLKIFQKLNNTLPIQVVSTGHGLTTEFIEELAKASKVSHQQVFIVDCSPFFDSAFTEKYIKNFFNKWVAVIMNTFDESMFIDVDAVVFENTTSFFSIPDYQTTGIYMYQDRTMPEEYTFQYCTEMLAYMNPSKQERDLLGSSLFIDSLHTGSIVSTEAKVYQNFFNDLRLHHVDSGLVIINKLKKLNGLLMSFLLHLDGKMQRCVYGDKEIFWLGELFAGEDYTIDPFEGGIVGSIGEYTDDQTLSKKAYICATQIAHSNADNRLVWTNGGLRTCKISNSAEHDFIKDESYYTDRYKTIENLEGIYNSPITIEGFISPDPFLSPWKQINECSNYMYCAFVTEDTSGAEITNGKIIRFDDDEKNIYNYISRIWNE</sequence>
<reference evidence="11 12" key="1">
    <citation type="submission" date="2020-05" db="EMBL/GenBank/DDBJ databases">
        <authorList>
            <person name="Casaregola S."/>
            <person name="Devillers H."/>
            <person name="Grondin C."/>
        </authorList>
    </citation>
    <scope>NUCLEOTIDE SEQUENCE [LARGE SCALE GENOMIC DNA]</scope>
    <source>
        <strain evidence="11 12">CLIB 1767</strain>
    </source>
</reference>
<comment type="subcellular location">
    <subcellularLocation>
        <location evidence="1">Membrane</location>
        <topology evidence="1">Single-pass type II membrane protein</topology>
    </subcellularLocation>
</comment>
<keyword evidence="7 10" id="KW-1133">Transmembrane helix</keyword>
<accession>A0A8H2VK50</accession>
<dbReference type="PANTHER" id="PTHR31392:SF1">
    <property type="entry name" value="ALPHA-1,3-MANNOSYLTRANSFERASE MNN1-RELATED"/>
    <property type="match status" value="1"/>
</dbReference>
<evidence type="ECO:0000256" key="6">
    <source>
        <dbReference type="ARBA" id="ARBA00022968"/>
    </source>
</evidence>
<dbReference type="GO" id="GO:0016020">
    <property type="term" value="C:membrane"/>
    <property type="evidence" value="ECO:0007669"/>
    <property type="project" value="UniProtKB-SubCell"/>
</dbReference>
<dbReference type="Pfam" id="PF11051">
    <property type="entry name" value="Mannosyl_trans3"/>
    <property type="match status" value="1"/>
</dbReference>
<comment type="caution">
    <text evidence="11">The sequence shown here is derived from an EMBL/GenBank/DDBJ whole genome shotgun (WGS) entry which is preliminary data.</text>
</comment>
<evidence type="ECO:0000256" key="5">
    <source>
        <dbReference type="ARBA" id="ARBA00022692"/>
    </source>
</evidence>